<evidence type="ECO:0000259" key="7">
    <source>
        <dbReference type="PROSITE" id="PS51787"/>
    </source>
</evidence>
<evidence type="ECO:0008006" key="11">
    <source>
        <dbReference type="Google" id="ProtNLM"/>
    </source>
</evidence>
<keyword evidence="2 4" id="KW-0863">Zinc-finger</keyword>
<dbReference type="AlphaFoldDB" id="A0A813W540"/>
<dbReference type="Gene3D" id="2.30.130.40">
    <property type="entry name" value="LON domain-like"/>
    <property type="match status" value="1"/>
</dbReference>
<evidence type="ECO:0000313" key="9">
    <source>
        <dbReference type="EMBL" id="CAF3640484.1"/>
    </source>
</evidence>
<evidence type="ECO:0000256" key="5">
    <source>
        <dbReference type="PROSITE-ProRule" id="PRU00339"/>
    </source>
</evidence>
<dbReference type="SMART" id="SM00184">
    <property type="entry name" value="RING"/>
    <property type="match status" value="2"/>
</dbReference>
<protein>
    <recommendedName>
        <fullName evidence="11">LON peptidase N-terminal domain and RING finger protein 3</fullName>
    </recommendedName>
</protein>
<evidence type="ECO:0000313" key="10">
    <source>
        <dbReference type="Proteomes" id="UP000663829"/>
    </source>
</evidence>
<dbReference type="GO" id="GO:0008270">
    <property type="term" value="F:zinc ion binding"/>
    <property type="evidence" value="ECO:0007669"/>
    <property type="project" value="UniProtKB-KW"/>
</dbReference>
<feature type="domain" description="RING-type" evidence="6">
    <location>
        <begin position="103"/>
        <end position="144"/>
    </location>
</feature>
<keyword evidence="1" id="KW-0479">Metal-binding</keyword>
<dbReference type="PANTHER" id="PTHR23327:SF42">
    <property type="entry name" value="LON PEPTIDASE N-TERMINAL DOMAIN AND RING FINGER PROTEIN C14F5.10C"/>
    <property type="match status" value="1"/>
</dbReference>
<dbReference type="InterPro" id="IPR003111">
    <property type="entry name" value="Lon_prtase_N"/>
</dbReference>
<reference evidence="8" key="1">
    <citation type="submission" date="2021-02" db="EMBL/GenBank/DDBJ databases">
        <authorList>
            <person name="Nowell W R."/>
        </authorList>
    </citation>
    <scope>NUCLEOTIDE SEQUENCE</scope>
</reference>
<dbReference type="EMBL" id="CAJOBC010000937">
    <property type="protein sequence ID" value="CAF3640484.1"/>
    <property type="molecule type" value="Genomic_DNA"/>
</dbReference>
<dbReference type="SMART" id="SM00028">
    <property type="entry name" value="TPR"/>
    <property type="match status" value="3"/>
</dbReference>
<dbReference type="OrthoDB" id="264917at2759"/>
<keyword evidence="3" id="KW-0862">Zinc</keyword>
<dbReference type="SMART" id="SM00464">
    <property type="entry name" value="LON"/>
    <property type="match status" value="1"/>
</dbReference>
<dbReference type="InterPro" id="IPR015947">
    <property type="entry name" value="PUA-like_sf"/>
</dbReference>
<comment type="caution">
    <text evidence="8">The sequence shown here is derived from an EMBL/GenBank/DDBJ whole genome shotgun (WGS) entry which is preliminary data.</text>
</comment>
<dbReference type="GO" id="GO:0005737">
    <property type="term" value="C:cytoplasm"/>
    <property type="evidence" value="ECO:0007669"/>
    <property type="project" value="UniProtKB-ARBA"/>
</dbReference>
<keyword evidence="5" id="KW-0802">TPR repeat</keyword>
<dbReference type="Pfam" id="PF13923">
    <property type="entry name" value="zf-C3HC4_2"/>
    <property type="match status" value="1"/>
</dbReference>
<organism evidence="8 10">
    <name type="scientific">Didymodactylos carnosus</name>
    <dbReference type="NCBI Taxonomy" id="1234261"/>
    <lineage>
        <taxon>Eukaryota</taxon>
        <taxon>Metazoa</taxon>
        <taxon>Spiralia</taxon>
        <taxon>Gnathifera</taxon>
        <taxon>Rotifera</taxon>
        <taxon>Eurotatoria</taxon>
        <taxon>Bdelloidea</taxon>
        <taxon>Philodinida</taxon>
        <taxon>Philodinidae</taxon>
        <taxon>Didymodactylos</taxon>
    </lineage>
</organism>
<dbReference type="InterPro" id="IPR027370">
    <property type="entry name" value="Znf-RING_euk"/>
</dbReference>
<feature type="domain" description="Lon N-terminal" evidence="7">
    <location>
        <begin position="495"/>
        <end position="701"/>
    </location>
</feature>
<dbReference type="SUPFAM" id="SSF57850">
    <property type="entry name" value="RING/U-box"/>
    <property type="match status" value="2"/>
</dbReference>
<dbReference type="SUPFAM" id="SSF48452">
    <property type="entry name" value="TPR-like"/>
    <property type="match status" value="1"/>
</dbReference>
<evidence type="ECO:0000313" key="8">
    <source>
        <dbReference type="EMBL" id="CAF0852843.1"/>
    </source>
</evidence>
<dbReference type="Pfam" id="PF13445">
    <property type="entry name" value="zf-RING_UBOX"/>
    <property type="match status" value="1"/>
</dbReference>
<dbReference type="Gene3D" id="1.25.40.10">
    <property type="entry name" value="Tetratricopeptide repeat domain"/>
    <property type="match status" value="1"/>
</dbReference>
<dbReference type="InterPro" id="IPR011990">
    <property type="entry name" value="TPR-like_helical_dom_sf"/>
</dbReference>
<dbReference type="Gene3D" id="3.30.40.10">
    <property type="entry name" value="Zinc/RING finger domain, C3HC4 (zinc finger)"/>
    <property type="match status" value="2"/>
</dbReference>
<name>A0A813W540_9BILA</name>
<evidence type="ECO:0000256" key="4">
    <source>
        <dbReference type="PROSITE-ProRule" id="PRU00175"/>
    </source>
</evidence>
<dbReference type="InterPro" id="IPR019734">
    <property type="entry name" value="TPR_rpt"/>
</dbReference>
<dbReference type="InterPro" id="IPR001841">
    <property type="entry name" value="Znf_RING"/>
</dbReference>
<proteinExistence type="predicted"/>
<evidence type="ECO:0000256" key="2">
    <source>
        <dbReference type="ARBA" id="ARBA00022771"/>
    </source>
</evidence>
<evidence type="ECO:0000256" key="3">
    <source>
        <dbReference type="ARBA" id="ARBA00022833"/>
    </source>
</evidence>
<dbReference type="InterPro" id="IPR017907">
    <property type="entry name" value="Znf_RING_CS"/>
</dbReference>
<dbReference type="Proteomes" id="UP000681722">
    <property type="component" value="Unassembled WGS sequence"/>
</dbReference>
<dbReference type="InterPro" id="IPR013083">
    <property type="entry name" value="Znf_RING/FYVE/PHD"/>
</dbReference>
<gene>
    <name evidence="8" type="ORF">GPM918_LOCUS6165</name>
    <name evidence="9" type="ORF">SRO942_LOCUS6165</name>
</gene>
<sequence>MLVRPLSGTIRKVSHSRTNRRLSKRKTLRSVKYQQPPTTRTSESNLIKNFLQIIRCIKQPITLAYNEKQLEDICQQMTLQMQPLINQHQTPSTSDKELCVFLCGICQHLLYEPLTLYCGHTYCEKCIKNEPDNTDRVCQRCPRDIIGQIQSSIQLGRKALYLKNIFLNELFEKSMSFQTHRSCMVLYYRGQQEYNAKNYDLAVQYYNNALDICEDDHLVLNGRSQAYLALNRFDESLSDAEHIIKLKPDWSKGYLRKSEALFEMKRYTTALLSSLMALTFDPEDPVGKTIMAKVNILVLLHLQARGIVRITKHLHAVLHESPSEDIDESLLTSELRSSEEHTEASNQIQNDADEPGETICMSTTSELSTTKKLALCRNSYERLCLCNTFNYKQLDIRDFECSICVNTLWFPVTTPCGHVFCRECLIRSIDNTLAQCPMCKKSLTEFFSMLIQSHVNQTEIIHRMIEIYFPDDFIERREQYHRDGCVSVKINDNNLNIIANMPIFVCVLALPNCVCPLHVFEPRYRLMMRRSFETESRSFGMCKYDETTGTFADCGTLLYIRGIMYTEDGRSVVDTIGQRRFRVLSRGMKDGYNTANIQLIKDNLVEQDEYNNLVQLNIDTYNKVRHWFDNLDLHRKSLVSYQLQEYPICDEFTITSVDGPQWHWIMLNIVPIEPLLQYAALGSESLRIRLQMLNDAVTFLQQQQQQQQQQ</sequence>
<dbReference type="PANTHER" id="PTHR23327">
    <property type="entry name" value="RING FINGER PROTEIN 127"/>
    <property type="match status" value="1"/>
</dbReference>
<dbReference type="InterPro" id="IPR046336">
    <property type="entry name" value="Lon_prtase_N_sf"/>
</dbReference>
<feature type="domain" description="RING-type" evidence="6">
    <location>
        <begin position="401"/>
        <end position="440"/>
    </location>
</feature>
<accession>A0A813W540</accession>
<dbReference type="Pfam" id="PF02190">
    <property type="entry name" value="LON_substr_bdg"/>
    <property type="match status" value="1"/>
</dbReference>
<dbReference type="CDD" id="cd16514">
    <property type="entry name" value="RING-HC_LONFs_rpt2"/>
    <property type="match status" value="1"/>
</dbReference>
<dbReference type="EMBL" id="CAJNOQ010000937">
    <property type="protein sequence ID" value="CAF0852843.1"/>
    <property type="molecule type" value="Genomic_DNA"/>
</dbReference>
<dbReference type="PROSITE" id="PS50089">
    <property type="entry name" value="ZF_RING_2"/>
    <property type="match status" value="2"/>
</dbReference>
<dbReference type="GO" id="GO:0061630">
    <property type="term" value="F:ubiquitin protein ligase activity"/>
    <property type="evidence" value="ECO:0007669"/>
    <property type="project" value="TreeGrafter"/>
</dbReference>
<dbReference type="PROSITE" id="PS00518">
    <property type="entry name" value="ZF_RING_1"/>
    <property type="match status" value="2"/>
</dbReference>
<dbReference type="Proteomes" id="UP000663829">
    <property type="component" value="Unassembled WGS sequence"/>
</dbReference>
<dbReference type="SUPFAM" id="SSF88697">
    <property type="entry name" value="PUA domain-like"/>
    <property type="match status" value="1"/>
</dbReference>
<keyword evidence="10" id="KW-1185">Reference proteome</keyword>
<dbReference type="PROSITE" id="PS50005">
    <property type="entry name" value="TPR"/>
    <property type="match status" value="1"/>
</dbReference>
<feature type="repeat" description="TPR" evidence="5">
    <location>
        <begin position="183"/>
        <end position="216"/>
    </location>
</feature>
<evidence type="ECO:0000259" key="6">
    <source>
        <dbReference type="PROSITE" id="PS50089"/>
    </source>
</evidence>
<evidence type="ECO:0000256" key="1">
    <source>
        <dbReference type="ARBA" id="ARBA00022723"/>
    </source>
</evidence>
<dbReference type="PROSITE" id="PS51787">
    <property type="entry name" value="LON_N"/>
    <property type="match status" value="1"/>
</dbReference>